<gene>
    <name evidence="1" type="ORF">GDO81_014186</name>
</gene>
<dbReference type="Proteomes" id="UP000824782">
    <property type="component" value="Unassembled WGS sequence"/>
</dbReference>
<comment type="caution">
    <text evidence="1">The sequence shown here is derived from an EMBL/GenBank/DDBJ whole genome shotgun (WGS) entry which is preliminary data.</text>
</comment>
<name>A0AAV7B8Q1_ENGPU</name>
<keyword evidence="2" id="KW-1185">Reference proteome</keyword>
<dbReference type="AlphaFoldDB" id="A0AAV7B8Q1"/>
<sequence length="78" mass="8818">MITYHKSCAVYSTTQKVTRNRTTPLSLALPPTHCCKIIHAHTNIFTGKSRIFKSVPYQIIKCPISNKWTGTSHIFPDS</sequence>
<proteinExistence type="predicted"/>
<reference evidence="1" key="1">
    <citation type="thesis" date="2020" institute="ProQuest LLC" country="789 East Eisenhower Parkway, Ann Arbor, MI, USA">
        <title>Comparative Genomics and Chromosome Evolution.</title>
        <authorList>
            <person name="Mudd A.B."/>
        </authorList>
    </citation>
    <scope>NUCLEOTIDE SEQUENCE</scope>
    <source>
        <strain evidence="1">237g6f4</strain>
        <tissue evidence="1">Blood</tissue>
    </source>
</reference>
<dbReference type="EMBL" id="WNYA01000006">
    <property type="protein sequence ID" value="KAG8568866.1"/>
    <property type="molecule type" value="Genomic_DNA"/>
</dbReference>
<organism evidence="1 2">
    <name type="scientific">Engystomops pustulosus</name>
    <name type="common">Tungara frog</name>
    <name type="synonym">Physalaemus pustulosus</name>
    <dbReference type="NCBI Taxonomy" id="76066"/>
    <lineage>
        <taxon>Eukaryota</taxon>
        <taxon>Metazoa</taxon>
        <taxon>Chordata</taxon>
        <taxon>Craniata</taxon>
        <taxon>Vertebrata</taxon>
        <taxon>Euteleostomi</taxon>
        <taxon>Amphibia</taxon>
        <taxon>Batrachia</taxon>
        <taxon>Anura</taxon>
        <taxon>Neobatrachia</taxon>
        <taxon>Hyloidea</taxon>
        <taxon>Leptodactylidae</taxon>
        <taxon>Leiuperinae</taxon>
        <taxon>Engystomops</taxon>
    </lineage>
</organism>
<evidence type="ECO:0000313" key="2">
    <source>
        <dbReference type="Proteomes" id="UP000824782"/>
    </source>
</evidence>
<evidence type="ECO:0000313" key="1">
    <source>
        <dbReference type="EMBL" id="KAG8568866.1"/>
    </source>
</evidence>
<protein>
    <submittedName>
        <fullName evidence="1">Uncharacterized protein</fullName>
    </submittedName>
</protein>
<accession>A0AAV7B8Q1</accession>